<gene>
    <name evidence="1" type="ORF">H8S65_03285</name>
</gene>
<organism evidence="1 2">
    <name type="scientific">Parabacteroides hominis</name>
    <dbReference type="NCBI Taxonomy" id="2763057"/>
    <lineage>
        <taxon>Bacteria</taxon>
        <taxon>Pseudomonadati</taxon>
        <taxon>Bacteroidota</taxon>
        <taxon>Bacteroidia</taxon>
        <taxon>Bacteroidales</taxon>
        <taxon>Tannerellaceae</taxon>
        <taxon>Parabacteroides</taxon>
    </lineage>
</organism>
<accession>A0ABR7DL07</accession>
<sequence>MLEKNESVQVPSRFALCYKSDCRRAGECLRYQVAGCVSGERSVVCVVNPLSISSDEGCGQFKACHVLKYAYGMTGVWDRLPYRAVKDVRHCMLSHFGKTHFYRLMRKQRCFRPEDQVYVEGVFRKFGIASELVFDSYQLDYEW</sequence>
<dbReference type="InterPro" id="IPR045724">
    <property type="entry name" value="DUF6078"/>
</dbReference>
<name>A0ABR7DL07_9BACT</name>
<evidence type="ECO:0000313" key="2">
    <source>
        <dbReference type="Proteomes" id="UP000651475"/>
    </source>
</evidence>
<dbReference type="EMBL" id="JACOOJ010000004">
    <property type="protein sequence ID" value="MBC5631805.1"/>
    <property type="molecule type" value="Genomic_DNA"/>
</dbReference>
<proteinExistence type="predicted"/>
<comment type="caution">
    <text evidence="1">The sequence shown here is derived from an EMBL/GenBank/DDBJ whole genome shotgun (WGS) entry which is preliminary data.</text>
</comment>
<evidence type="ECO:0000313" key="1">
    <source>
        <dbReference type="EMBL" id="MBC5631805.1"/>
    </source>
</evidence>
<protein>
    <submittedName>
        <fullName evidence="1">Uncharacterized protein</fullName>
    </submittedName>
</protein>
<dbReference type="Proteomes" id="UP000651475">
    <property type="component" value="Unassembled WGS sequence"/>
</dbReference>
<keyword evidence="2" id="KW-1185">Reference proteome</keyword>
<dbReference type="RefSeq" id="WP_186928543.1">
    <property type="nucleotide sequence ID" value="NZ_JACOOJ010000004.1"/>
</dbReference>
<reference evidence="1 2" key="1">
    <citation type="submission" date="2020-08" db="EMBL/GenBank/DDBJ databases">
        <title>Genome public.</title>
        <authorList>
            <person name="Liu C."/>
            <person name="Sun Q."/>
        </authorList>
    </citation>
    <scope>NUCLEOTIDE SEQUENCE [LARGE SCALE GENOMIC DNA]</scope>
    <source>
        <strain evidence="1 2">NSJ-79</strain>
    </source>
</reference>
<dbReference type="Pfam" id="PF19555">
    <property type="entry name" value="DUF6078"/>
    <property type="match status" value="1"/>
</dbReference>